<evidence type="ECO:0000313" key="1">
    <source>
        <dbReference type="EMBL" id="EGF98599.1"/>
    </source>
</evidence>
<keyword evidence="2" id="KW-1185">Reference proteome</keyword>
<dbReference type="VEuPathDB" id="FungiDB:MELLADRAFT_69217"/>
<dbReference type="KEGG" id="mlr:MELLADRAFT_69217"/>
<name>F4S9U4_MELLP</name>
<organism evidence="2">
    <name type="scientific">Melampsora larici-populina (strain 98AG31 / pathotype 3-4-7)</name>
    <name type="common">Poplar leaf rust fungus</name>
    <dbReference type="NCBI Taxonomy" id="747676"/>
    <lineage>
        <taxon>Eukaryota</taxon>
        <taxon>Fungi</taxon>
        <taxon>Dikarya</taxon>
        <taxon>Basidiomycota</taxon>
        <taxon>Pucciniomycotina</taxon>
        <taxon>Pucciniomycetes</taxon>
        <taxon>Pucciniales</taxon>
        <taxon>Melampsoraceae</taxon>
        <taxon>Melampsora</taxon>
    </lineage>
</organism>
<protein>
    <submittedName>
        <fullName evidence="1">Uncharacterized protein</fullName>
    </submittedName>
</protein>
<dbReference type="Proteomes" id="UP000001072">
    <property type="component" value="Unassembled WGS sequence"/>
</dbReference>
<accession>F4S9U4</accession>
<reference evidence="2" key="1">
    <citation type="journal article" date="2011" name="Proc. Natl. Acad. Sci. U.S.A.">
        <title>Obligate biotrophy features unraveled by the genomic analysis of rust fungi.</title>
        <authorList>
            <person name="Duplessis S."/>
            <person name="Cuomo C.A."/>
            <person name="Lin Y.-C."/>
            <person name="Aerts A."/>
            <person name="Tisserant E."/>
            <person name="Veneault-Fourrey C."/>
            <person name="Joly D.L."/>
            <person name="Hacquard S."/>
            <person name="Amselem J."/>
            <person name="Cantarel B.L."/>
            <person name="Chiu R."/>
            <person name="Coutinho P.M."/>
            <person name="Feau N."/>
            <person name="Field M."/>
            <person name="Frey P."/>
            <person name="Gelhaye E."/>
            <person name="Goldberg J."/>
            <person name="Grabherr M.G."/>
            <person name="Kodira C.D."/>
            <person name="Kohler A."/>
            <person name="Kuees U."/>
            <person name="Lindquist E.A."/>
            <person name="Lucas S.M."/>
            <person name="Mago R."/>
            <person name="Mauceli E."/>
            <person name="Morin E."/>
            <person name="Murat C."/>
            <person name="Pangilinan J.L."/>
            <person name="Park R."/>
            <person name="Pearson M."/>
            <person name="Quesneville H."/>
            <person name="Rouhier N."/>
            <person name="Sakthikumar S."/>
            <person name="Salamov A.A."/>
            <person name="Schmutz J."/>
            <person name="Selles B."/>
            <person name="Shapiro H."/>
            <person name="Tanguay P."/>
            <person name="Tuskan G.A."/>
            <person name="Henrissat B."/>
            <person name="Van de Peer Y."/>
            <person name="Rouze P."/>
            <person name="Ellis J.G."/>
            <person name="Dodds P.N."/>
            <person name="Schein J.E."/>
            <person name="Zhong S."/>
            <person name="Hamelin R.C."/>
            <person name="Grigoriev I.V."/>
            <person name="Szabo L.J."/>
            <person name="Martin F."/>
        </authorList>
    </citation>
    <scope>NUCLEOTIDE SEQUENCE [LARGE SCALE GENOMIC DNA]</scope>
    <source>
        <strain evidence="2">98AG31 / pathotype 3-4-7</strain>
    </source>
</reference>
<dbReference type="AlphaFoldDB" id="F4S9U4"/>
<dbReference type="OrthoDB" id="10401141at2759"/>
<evidence type="ECO:0000313" key="2">
    <source>
        <dbReference type="Proteomes" id="UP000001072"/>
    </source>
</evidence>
<proteinExistence type="predicted"/>
<dbReference type="InParanoid" id="F4S9U4"/>
<dbReference type="RefSeq" id="XP_007418130.1">
    <property type="nucleotide sequence ID" value="XM_007418068.1"/>
</dbReference>
<dbReference type="EMBL" id="GL883173">
    <property type="protein sequence ID" value="EGF98599.1"/>
    <property type="molecule type" value="Genomic_DNA"/>
</dbReference>
<gene>
    <name evidence="1" type="ORF">MELLADRAFT_69217</name>
</gene>
<dbReference type="HOGENOM" id="CLU_1161387_0_0_1"/>
<dbReference type="GeneID" id="18931198"/>
<sequence>MHIPSIYSHKLSTLVKRQVGPKFQTFCDKTGGKPVPKNDLTCTGEPGGRPVCAIPRNTKNVRGVVKCLPHGTLQVNFSDCDKNKVKPKVLFCEAPVKAKPLEVSCKEGATGTAVKDPPQITCVVSGGKPSTQEPQCAASTPNSFDKFSGKIQCQKGATLTFKGGASKGLIKGFRIVIHVPLGQQSAQLILEGFLVYTRRLNLTSLNFSGVSRALKDLDHPTVLFCQEENLPILALKEDE</sequence>